<dbReference type="InterPro" id="IPR006140">
    <property type="entry name" value="D-isomer_DH_NAD-bd"/>
</dbReference>
<name>A0A9E9L8H5_9BURK</name>
<evidence type="ECO:0000256" key="2">
    <source>
        <dbReference type="ARBA" id="ARBA00023002"/>
    </source>
</evidence>
<evidence type="ECO:0000256" key="4">
    <source>
        <dbReference type="RuleBase" id="RU003719"/>
    </source>
</evidence>
<dbReference type="SUPFAM" id="SSF51735">
    <property type="entry name" value="NAD(P)-binding Rossmann-fold domains"/>
    <property type="match status" value="1"/>
</dbReference>
<dbReference type="Pfam" id="PF00389">
    <property type="entry name" value="2-Hacid_dh"/>
    <property type="match status" value="1"/>
</dbReference>
<dbReference type="GO" id="GO:0003714">
    <property type="term" value="F:transcription corepressor activity"/>
    <property type="evidence" value="ECO:0007669"/>
    <property type="project" value="InterPro"/>
</dbReference>
<dbReference type="GO" id="GO:0016616">
    <property type="term" value="F:oxidoreductase activity, acting on the CH-OH group of donors, NAD or NADP as acceptor"/>
    <property type="evidence" value="ECO:0007669"/>
    <property type="project" value="InterPro"/>
</dbReference>
<protein>
    <submittedName>
        <fullName evidence="5">C-terminal binding protein</fullName>
    </submittedName>
</protein>
<gene>
    <name evidence="5" type="ORF">NB646_08275</name>
</gene>
<dbReference type="CDD" id="cd05299">
    <property type="entry name" value="CtBP_dh"/>
    <property type="match status" value="1"/>
</dbReference>
<dbReference type="Gene3D" id="3.40.50.720">
    <property type="entry name" value="NAD(P)-binding Rossmann-like Domain"/>
    <property type="match status" value="2"/>
</dbReference>
<dbReference type="Proteomes" id="UP001164819">
    <property type="component" value="Chromosome"/>
</dbReference>
<keyword evidence="3" id="KW-0520">NAD</keyword>
<dbReference type="FunFam" id="3.40.50.720:FF:000203">
    <property type="entry name" value="D-3-phosphoglycerate dehydrogenase (SerA)"/>
    <property type="match status" value="1"/>
</dbReference>
<organism evidence="5">
    <name type="scientific">Oxalobacter aliiformigenes</name>
    <dbReference type="NCBI Taxonomy" id="2946593"/>
    <lineage>
        <taxon>Bacteria</taxon>
        <taxon>Pseudomonadati</taxon>
        <taxon>Pseudomonadota</taxon>
        <taxon>Betaproteobacteria</taxon>
        <taxon>Burkholderiales</taxon>
        <taxon>Oxalobacteraceae</taxon>
        <taxon>Oxalobacter</taxon>
    </lineage>
</organism>
<evidence type="ECO:0000313" key="5">
    <source>
        <dbReference type="EMBL" id="WAV90825.1"/>
    </source>
</evidence>
<comment type="similarity">
    <text evidence="1 4">Belongs to the D-isomer specific 2-hydroxyacid dehydrogenase family.</text>
</comment>
<dbReference type="PANTHER" id="PTHR43761:SF1">
    <property type="entry name" value="D-ISOMER SPECIFIC 2-HYDROXYACID DEHYDROGENASE CATALYTIC DOMAIN-CONTAINING PROTEIN-RELATED"/>
    <property type="match status" value="1"/>
</dbReference>
<accession>A0A9E9L8H5</accession>
<dbReference type="InterPro" id="IPR050418">
    <property type="entry name" value="D-iso_2-hydroxyacid_DH_PdxB"/>
</dbReference>
<dbReference type="Pfam" id="PF02826">
    <property type="entry name" value="2-Hacid_dh_C"/>
    <property type="match status" value="1"/>
</dbReference>
<keyword evidence="2 4" id="KW-0560">Oxidoreductase</keyword>
<evidence type="ECO:0000256" key="3">
    <source>
        <dbReference type="ARBA" id="ARBA00023027"/>
    </source>
</evidence>
<dbReference type="RefSeq" id="WP_269282849.1">
    <property type="nucleotide sequence ID" value="NZ_CP098251.1"/>
</dbReference>
<dbReference type="GO" id="GO:0051287">
    <property type="term" value="F:NAD binding"/>
    <property type="evidence" value="ECO:0007669"/>
    <property type="project" value="InterPro"/>
</dbReference>
<sequence>MVDAMIVITDCNHVNIDEEKSVFETAGIPYRLFQCKTEDDLIANCKGAVAACNQRAPFTEKVFAALPSLKMVVRYGDGVDNIDLDAATRHGVQICNVPDYGTSEVANHALALMLAITRKICQANDQVRAGRWNYAEMIPIQHLANMTVGVIGLGRIGLAFARRVHALGCRVIGFDIFTDHVKGDPECSFIELTSEEDVIERADVLSLHCSLNAQDARMMNAESFARMKRGAMFVNVTRGGLVEEAALADALKSGHLAGAGVDVTSKEPLPMDSPLRSAPNIVITPHMAWYSVQAESNLKTRCAEEAVRGFRGEKPRCPVNKL</sequence>
<dbReference type="InterPro" id="IPR029752">
    <property type="entry name" value="D-isomer_DH_CS1"/>
</dbReference>
<evidence type="ECO:0000256" key="1">
    <source>
        <dbReference type="ARBA" id="ARBA00005854"/>
    </source>
</evidence>
<dbReference type="PROSITE" id="PS00065">
    <property type="entry name" value="D_2_HYDROXYACID_DH_1"/>
    <property type="match status" value="1"/>
</dbReference>
<dbReference type="AlphaFoldDB" id="A0A9E9L8H5"/>
<dbReference type="PROSITE" id="PS00671">
    <property type="entry name" value="D_2_HYDROXYACID_DH_3"/>
    <property type="match status" value="1"/>
</dbReference>
<dbReference type="InterPro" id="IPR036291">
    <property type="entry name" value="NAD(P)-bd_dom_sf"/>
</dbReference>
<dbReference type="InterPro" id="IPR043322">
    <property type="entry name" value="CtBP"/>
</dbReference>
<dbReference type="PANTHER" id="PTHR43761">
    <property type="entry name" value="D-ISOMER SPECIFIC 2-HYDROXYACID DEHYDROGENASE FAMILY PROTEIN (AFU_ORTHOLOGUE AFUA_1G13630)"/>
    <property type="match status" value="1"/>
</dbReference>
<dbReference type="EMBL" id="CP098251">
    <property type="protein sequence ID" value="WAV90825.1"/>
    <property type="molecule type" value="Genomic_DNA"/>
</dbReference>
<proteinExistence type="inferred from homology"/>
<dbReference type="InterPro" id="IPR029753">
    <property type="entry name" value="D-isomer_DH_CS"/>
</dbReference>
<reference evidence="5" key="1">
    <citation type="journal article" date="2022" name="Front. Microbiol.">
        <title>New perspectives on an old grouping: The genomic and phenotypic variability of Oxalobacter formigenes and the implications for calcium oxalate stone prevention.</title>
        <authorList>
            <person name="Chmiel J.A."/>
            <person name="Carr C."/>
            <person name="Stuivenberg G.A."/>
            <person name="Venema R."/>
            <person name="Chanyi R.M."/>
            <person name="Al K.F."/>
            <person name="Giguere D."/>
            <person name="Say H."/>
            <person name="Akouris P.P."/>
            <person name="Dominguez Romero S.A."/>
            <person name="Kwong A."/>
            <person name="Tai V."/>
            <person name="Koval S.F."/>
            <person name="Razvi H."/>
            <person name="Bjazevic J."/>
            <person name="Burton J.P."/>
        </authorList>
    </citation>
    <scope>NUCLEOTIDE SEQUENCE</scope>
    <source>
        <strain evidence="5">OxK</strain>
    </source>
</reference>
<dbReference type="SUPFAM" id="SSF52283">
    <property type="entry name" value="Formate/glycerate dehydrogenase catalytic domain-like"/>
    <property type="match status" value="1"/>
</dbReference>
<dbReference type="InterPro" id="IPR006139">
    <property type="entry name" value="D-isomer_2_OHA_DH_cat_dom"/>
</dbReference>